<comment type="caution">
    <text evidence="3">The sequence shown here is derived from an EMBL/GenBank/DDBJ whole genome shotgun (WGS) entry which is preliminary data.</text>
</comment>
<dbReference type="SUPFAM" id="SSF56003">
    <property type="entry name" value="Molybdenum cofactor-binding domain"/>
    <property type="match status" value="1"/>
</dbReference>
<organism evidence="3 4">
    <name type="scientific">Actinomadura soli</name>
    <dbReference type="NCBI Taxonomy" id="2508997"/>
    <lineage>
        <taxon>Bacteria</taxon>
        <taxon>Bacillati</taxon>
        <taxon>Actinomycetota</taxon>
        <taxon>Actinomycetes</taxon>
        <taxon>Streptosporangiales</taxon>
        <taxon>Thermomonosporaceae</taxon>
        <taxon>Actinomadura</taxon>
    </lineage>
</organism>
<proteinExistence type="predicted"/>
<dbReference type="PANTHER" id="PTHR11908:SF132">
    <property type="entry name" value="ALDEHYDE OXIDASE 1-RELATED"/>
    <property type="match status" value="1"/>
</dbReference>
<dbReference type="Gene3D" id="3.30.365.10">
    <property type="entry name" value="Aldehyde oxidase/xanthine dehydrogenase, molybdopterin binding domain"/>
    <property type="match status" value="1"/>
</dbReference>
<dbReference type="GO" id="GO:0016491">
    <property type="term" value="F:oxidoreductase activity"/>
    <property type="evidence" value="ECO:0007669"/>
    <property type="project" value="InterPro"/>
</dbReference>
<evidence type="ECO:0000259" key="2">
    <source>
        <dbReference type="Pfam" id="PF20256"/>
    </source>
</evidence>
<dbReference type="EMBL" id="VCKW01000200">
    <property type="protein sequence ID" value="TMQ91590.1"/>
    <property type="molecule type" value="Genomic_DNA"/>
</dbReference>
<protein>
    <submittedName>
        <fullName evidence="3">Xanthine dehydrogenase family protein molybdopterin-binding subunit</fullName>
    </submittedName>
</protein>
<dbReference type="InterPro" id="IPR037165">
    <property type="entry name" value="AldOxase/xan_DH_Mopterin-bd_sf"/>
</dbReference>
<dbReference type="Pfam" id="PF20256">
    <property type="entry name" value="MoCoBD_2"/>
    <property type="match status" value="1"/>
</dbReference>
<feature type="domain" description="Aldehyde oxidase/xanthine dehydrogenase second molybdopterin binding" evidence="2">
    <location>
        <begin position="1"/>
        <end position="47"/>
    </location>
</feature>
<dbReference type="InterPro" id="IPR046867">
    <property type="entry name" value="AldOxase/xan_DH_MoCoBD2"/>
</dbReference>
<dbReference type="AlphaFoldDB" id="A0A5C4J6U3"/>
<keyword evidence="4" id="KW-1185">Reference proteome</keyword>
<dbReference type="GO" id="GO:0005506">
    <property type="term" value="F:iron ion binding"/>
    <property type="evidence" value="ECO:0007669"/>
    <property type="project" value="InterPro"/>
</dbReference>
<gene>
    <name evidence="3" type="ORF">ETD83_30170</name>
</gene>
<accession>A0A5C4J6U3</accession>
<evidence type="ECO:0000313" key="3">
    <source>
        <dbReference type="EMBL" id="TMQ91590.1"/>
    </source>
</evidence>
<dbReference type="Proteomes" id="UP000309174">
    <property type="component" value="Unassembled WGS sequence"/>
</dbReference>
<sequence>MVRGQLAGAASQGIGGALLEELLYDAQGQPLSTTFGDYRMPTAAELPEIETVVVEHRPPASNPLGAKGAGEAGMVATPAVIANAVADALGPDAPVTRLPLTPDRVRSLLR</sequence>
<keyword evidence="1" id="KW-0500">Molybdenum</keyword>
<dbReference type="OrthoDB" id="9758509at2"/>
<dbReference type="PANTHER" id="PTHR11908">
    <property type="entry name" value="XANTHINE DEHYDROGENASE"/>
    <property type="match status" value="1"/>
</dbReference>
<dbReference type="RefSeq" id="WP_138648604.1">
    <property type="nucleotide sequence ID" value="NZ_VCKW01000200.1"/>
</dbReference>
<reference evidence="3 4" key="1">
    <citation type="submission" date="2019-05" db="EMBL/GenBank/DDBJ databases">
        <title>Draft genome sequence of Actinomadura sp. 14C53.</title>
        <authorList>
            <person name="Saricaoglu S."/>
            <person name="Isik K."/>
        </authorList>
    </citation>
    <scope>NUCLEOTIDE SEQUENCE [LARGE SCALE GENOMIC DNA]</scope>
    <source>
        <strain evidence="3 4">14C53</strain>
    </source>
</reference>
<evidence type="ECO:0000313" key="4">
    <source>
        <dbReference type="Proteomes" id="UP000309174"/>
    </source>
</evidence>
<dbReference type="InterPro" id="IPR016208">
    <property type="entry name" value="Ald_Oxase/xanthine_DH-like"/>
</dbReference>
<name>A0A5C4J6U3_9ACTN</name>
<evidence type="ECO:0000256" key="1">
    <source>
        <dbReference type="ARBA" id="ARBA00022505"/>
    </source>
</evidence>